<dbReference type="Proteomes" id="UP000199673">
    <property type="component" value="Unassembled WGS sequence"/>
</dbReference>
<gene>
    <name evidence="4" type="ORF">SAMN04489724_4011</name>
</gene>
<feature type="binding site" evidence="2">
    <location>
        <position position="155"/>
    </location>
    <ligand>
        <name>Mn(2+)</name>
        <dbReference type="ChEBI" id="CHEBI:29035"/>
        <label>2</label>
    </ligand>
</feature>
<dbReference type="PANTHER" id="PTHR11014:SF169">
    <property type="entry name" value="CLAN MH, FAMILY M20, PEPTIDASE T-LIKE METALLOPEPTIDASE"/>
    <property type="match status" value="1"/>
</dbReference>
<dbReference type="OrthoDB" id="9776731at2"/>
<keyword evidence="1 4" id="KW-0378">Hydrolase</keyword>
<keyword evidence="2" id="KW-0464">Manganese</keyword>
<feature type="domain" description="Peptidase M20 dimerisation" evidence="3">
    <location>
        <begin position="175"/>
        <end position="271"/>
    </location>
</feature>
<dbReference type="Gene3D" id="3.30.70.360">
    <property type="match status" value="1"/>
</dbReference>
<name>A0A1I7DFR0_9BACT</name>
<proteinExistence type="predicted"/>
<dbReference type="GO" id="GO:0016787">
    <property type="term" value="F:hydrolase activity"/>
    <property type="evidence" value="ECO:0007669"/>
    <property type="project" value="UniProtKB-KW"/>
</dbReference>
<dbReference type="EMBL" id="FPBF01000006">
    <property type="protein sequence ID" value="SFU10509.1"/>
    <property type="molecule type" value="Genomic_DNA"/>
</dbReference>
<dbReference type="SUPFAM" id="SSF55031">
    <property type="entry name" value="Bacterial exopeptidase dimerisation domain"/>
    <property type="match status" value="1"/>
</dbReference>
<dbReference type="InterPro" id="IPR036264">
    <property type="entry name" value="Bact_exopeptidase_dim_dom"/>
</dbReference>
<evidence type="ECO:0000313" key="5">
    <source>
        <dbReference type="Proteomes" id="UP000199673"/>
    </source>
</evidence>
<feature type="binding site" evidence="2">
    <location>
        <position position="96"/>
    </location>
    <ligand>
        <name>Mn(2+)</name>
        <dbReference type="ChEBI" id="CHEBI:29035"/>
        <label>2</label>
    </ligand>
</feature>
<dbReference type="RefSeq" id="WP_091696676.1">
    <property type="nucleotide sequence ID" value="NZ_FPBF01000006.1"/>
</dbReference>
<dbReference type="PIRSF" id="PIRSF005962">
    <property type="entry name" value="Pept_M20D_amidohydro"/>
    <property type="match status" value="1"/>
</dbReference>
<accession>A0A1I7DFR0</accession>
<dbReference type="Pfam" id="PF07687">
    <property type="entry name" value="M20_dimer"/>
    <property type="match status" value="1"/>
</dbReference>
<feature type="binding site" evidence="2">
    <location>
        <position position="129"/>
    </location>
    <ligand>
        <name>Mn(2+)</name>
        <dbReference type="ChEBI" id="CHEBI:29035"/>
        <label>2</label>
    </ligand>
</feature>
<dbReference type="Gene3D" id="3.40.630.10">
    <property type="entry name" value="Zn peptidases"/>
    <property type="match status" value="1"/>
</dbReference>
<dbReference type="SUPFAM" id="SSF53187">
    <property type="entry name" value="Zn-dependent exopeptidases"/>
    <property type="match status" value="1"/>
</dbReference>
<dbReference type="GO" id="GO:0046872">
    <property type="term" value="F:metal ion binding"/>
    <property type="evidence" value="ECO:0007669"/>
    <property type="project" value="UniProtKB-KW"/>
</dbReference>
<dbReference type="InterPro" id="IPR011650">
    <property type="entry name" value="Peptidase_M20_dimer"/>
</dbReference>
<dbReference type="InterPro" id="IPR017439">
    <property type="entry name" value="Amidohydrolase"/>
</dbReference>
<sequence length="374" mass="40666">MPISELISFRQNLHQHPEIAGEESATSEKILAFFAKLNPDHIIQNLGGNGLAFVFKGKKNGTRSLFRAELDALPIQETGDPEYKSRTPDKAHLCGHDGHMTIICGLGEKLAVQRPESGEVVLLFQPAEETGEGARWILDDPKFQQIKPDFAFALHNLPGFPLHQVVTRKGTFAAGSTGLTISLTGKTSHAAHPDAGINPAQAIAQLIQTLPKLTDKLSSFALVTVIHAEIGSLAFGTSAGKGSLSLTIRAFDQAELEILIEMITEQAKRIASAEKLDCEFSFVESFAVSKNNPKAAEIAEGVMKEQELDVLEKPEPFRWSEDFGLFSQSCPSYLFGLGAGEDCPQLHEPTYDFPDELIDTGVSIFEGIVRKVNG</sequence>
<evidence type="ECO:0000259" key="3">
    <source>
        <dbReference type="Pfam" id="PF07687"/>
    </source>
</evidence>
<dbReference type="NCBIfam" id="TIGR01891">
    <property type="entry name" value="amidohydrolases"/>
    <property type="match status" value="1"/>
</dbReference>
<feature type="binding site" evidence="2">
    <location>
        <position position="94"/>
    </location>
    <ligand>
        <name>Mn(2+)</name>
        <dbReference type="ChEBI" id="CHEBI:29035"/>
        <label>2</label>
    </ligand>
</feature>
<dbReference type="InterPro" id="IPR002933">
    <property type="entry name" value="Peptidase_M20"/>
</dbReference>
<keyword evidence="2" id="KW-0479">Metal-binding</keyword>
<evidence type="ECO:0000256" key="2">
    <source>
        <dbReference type="PIRSR" id="PIRSR005962-1"/>
    </source>
</evidence>
<evidence type="ECO:0000256" key="1">
    <source>
        <dbReference type="ARBA" id="ARBA00022801"/>
    </source>
</evidence>
<dbReference type="AlphaFoldDB" id="A0A1I7DFR0"/>
<keyword evidence="5" id="KW-1185">Reference proteome</keyword>
<dbReference type="STRING" id="305507.SAMN04489724_4011"/>
<dbReference type="Pfam" id="PF01546">
    <property type="entry name" value="Peptidase_M20"/>
    <property type="match status" value="1"/>
</dbReference>
<dbReference type="PANTHER" id="PTHR11014">
    <property type="entry name" value="PEPTIDASE M20 FAMILY MEMBER"/>
    <property type="match status" value="1"/>
</dbReference>
<organism evidence="4 5">
    <name type="scientific">Algoriphagus locisalis</name>
    <dbReference type="NCBI Taxonomy" id="305507"/>
    <lineage>
        <taxon>Bacteria</taxon>
        <taxon>Pseudomonadati</taxon>
        <taxon>Bacteroidota</taxon>
        <taxon>Cytophagia</taxon>
        <taxon>Cytophagales</taxon>
        <taxon>Cyclobacteriaceae</taxon>
        <taxon>Algoriphagus</taxon>
    </lineage>
</organism>
<comment type="cofactor">
    <cofactor evidence="2">
        <name>Mn(2+)</name>
        <dbReference type="ChEBI" id="CHEBI:29035"/>
    </cofactor>
    <text evidence="2">The Mn(2+) ion enhances activity.</text>
</comment>
<feature type="binding site" evidence="2">
    <location>
        <position position="347"/>
    </location>
    <ligand>
        <name>Mn(2+)</name>
        <dbReference type="ChEBI" id="CHEBI:29035"/>
        <label>2</label>
    </ligand>
</feature>
<reference evidence="5" key="1">
    <citation type="submission" date="2016-10" db="EMBL/GenBank/DDBJ databases">
        <authorList>
            <person name="Varghese N."/>
            <person name="Submissions S."/>
        </authorList>
    </citation>
    <scope>NUCLEOTIDE SEQUENCE [LARGE SCALE GENOMIC DNA]</scope>
    <source>
        <strain evidence="5">DSM 23445</strain>
    </source>
</reference>
<evidence type="ECO:0000313" key="4">
    <source>
        <dbReference type="EMBL" id="SFU10509.1"/>
    </source>
</evidence>
<protein>
    <submittedName>
        <fullName evidence="4">Amidohydrolase</fullName>
    </submittedName>
</protein>